<feature type="region of interest" description="Disordered" evidence="6">
    <location>
        <begin position="211"/>
        <end position="234"/>
    </location>
</feature>
<dbReference type="SUPFAM" id="SSF103473">
    <property type="entry name" value="MFS general substrate transporter"/>
    <property type="match status" value="1"/>
</dbReference>
<evidence type="ECO:0000256" key="5">
    <source>
        <dbReference type="ARBA" id="ARBA00023136"/>
    </source>
</evidence>
<feature type="transmembrane region" description="Helical" evidence="7">
    <location>
        <begin position="61"/>
        <end position="81"/>
    </location>
</feature>
<evidence type="ECO:0000313" key="10">
    <source>
        <dbReference type="Proteomes" id="UP000244338"/>
    </source>
</evidence>
<feature type="transmembrane region" description="Helical" evidence="7">
    <location>
        <begin position="313"/>
        <end position="331"/>
    </location>
</feature>
<feature type="transmembrane region" description="Helical" evidence="7">
    <location>
        <begin position="370"/>
        <end position="391"/>
    </location>
</feature>
<keyword evidence="3 7" id="KW-0812">Transmembrane</keyword>
<dbReference type="GO" id="GO:0022857">
    <property type="term" value="F:transmembrane transporter activity"/>
    <property type="evidence" value="ECO:0007669"/>
    <property type="project" value="InterPro"/>
</dbReference>
<comment type="caution">
    <text evidence="9">The sequence shown here is derived from an EMBL/GenBank/DDBJ whole genome shotgun (WGS) entry which is preliminary data.</text>
</comment>
<dbReference type="PROSITE" id="PS50850">
    <property type="entry name" value="MFS"/>
    <property type="match status" value="1"/>
</dbReference>
<reference evidence="10" key="1">
    <citation type="journal article" date="2018" name="Sci. Rep.">
        <title>Lignite coal burning seam in the remote Altai Mountains harbors a hydrogen-driven thermophilic microbial community.</title>
        <authorList>
            <person name="Kadnikov V.V."/>
            <person name="Mardanov A.V."/>
            <person name="Ivasenko D.A."/>
            <person name="Antsiferov D.V."/>
            <person name="Beletsky A.V."/>
            <person name="Karnachuk O.V."/>
            <person name="Ravin N.V."/>
        </authorList>
    </citation>
    <scope>NUCLEOTIDE SEQUENCE [LARGE SCALE GENOMIC DNA]</scope>
</reference>
<evidence type="ECO:0000256" key="7">
    <source>
        <dbReference type="SAM" id="Phobius"/>
    </source>
</evidence>
<dbReference type="GO" id="GO:0005886">
    <property type="term" value="C:plasma membrane"/>
    <property type="evidence" value="ECO:0007669"/>
    <property type="project" value="UniProtKB-SubCell"/>
</dbReference>
<dbReference type="Pfam" id="PF07690">
    <property type="entry name" value="MFS_1"/>
    <property type="match status" value="1"/>
</dbReference>
<evidence type="ECO:0000259" key="8">
    <source>
        <dbReference type="PROSITE" id="PS50850"/>
    </source>
</evidence>
<dbReference type="InterPro" id="IPR036259">
    <property type="entry name" value="MFS_trans_sf"/>
</dbReference>
<dbReference type="InterPro" id="IPR011701">
    <property type="entry name" value="MFS"/>
</dbReference>
<feature type="transmembrane region" description="Helical" evidence="7">
    <location>
        <begin position="337"/>
        <end position="358"/>
    </location>
</feature>
<dbReference type="CDD" id="cd17478">
    <property type="entry name" value="MFS_FsR"/>
    <property type="match status" value="1"/>
</dbReference>
<evidence type="ECO:0000256" key="6">
    <source>
        <dbReference type="SAM" id="MobiDB-lite"/>
    </source>
</evidence>
<dbReference type="AlphaFoldDB" id="A0A2R6Y5E2"/>
<dbReference type="InterPro" id="IPR020846">
    <property type="entry name" value="MFS_dom"/>
</dbReference>
<feature type="transmembrane region" description="Helical" evidence="7">
    <location>
        <begin position="21"/>
        <end position="41"/>
    </location>
</feature>
<feature type="transmembrane region" description="Helical" evidence="7">
    <location>
        <begin position="283"/>
        <end position="301"/>
    </location>
</feature>
<accession>A0A2R6Y5E2</accession>
<keyword evidence="2" id="KW-0813">Transport</keyword>
<feature type="transmembrane region" description="Helical" evidence="7">
    <location>
        <begin position="113"/>
        <end position="131"/>
    </location>
</feature>
<comment type="subcellular location">
    <subcellularLocation>
        <location evidence="1">Cell membrane</location>
        <topology evidence="1">Multi-pass membrane protein</topology>
    </subcellularLocation>
</comment>
<evidence type="ECO:0000256" key="3">
    <source>
        <dbReference type="ARBA" id="ARBA00022692"/>
    </source>
</evidence>
<protein>
    <submittedName>
        <fullName evidence="9">Fosmidomycin resistance protein</fullName>
    </submittedName>
</protein>
<organism evidence="9 10">
    <name type="scientific">Candidatus Carbonibacillus altaicus</name>
    <dbReference type="NCBI Taxonomy" id="2163959"/>
    <lineage>
        <taxon>Bacteria</taxon>
        <taxon>Bacillati</taxon>
        <taxon>Bacillota</taxon>
        <taxon>Bacilli</taxon>
        <taxon>Bacillales</taxon>
        <taxon>Candidatus Carbonibacillus</taxon>
    </lineage>
</organism>
<dbReference type="PANTHER" id="PTHR43129:SF1">
    <property type="entry name" value="FOSMIDOMYCIN RESISTANCE PROTEIN"/>
    <property type="match status" value="1"/>
</dbReference>
<keyword evidence="5 7" id="KW-0472">Membrane</keyword>
<evidence type="ECO:0000256" key="4">
    <source>
        <dbReference type="ARBA" id="ARBA00022989"/>
    </source>
</evidence>
<sequence length="427" mass="46351">MFVIKLFSSAQSIKPQTTTAFTALWALGILHLLNDTLQAVIPASFPILRPQLDLSFAQIGWTAFTLNATASLFQPVIGWWIDARPRPYLLPVGMGFSILGMMLVGLANSFTTLAMAVFFIGVGSAMFHPEASRITYLASGIKRGLGQSMFQVGGNTGQALSPLWVALLFVPFGKHAAFWMVVPGMIAMIIMLWLIRTFPMMGSVQSTASPARATHKHRRASSQQGVLNPDDTPAQDQRIQKKRMVALMLLLGLIFARSWYHVGMSNFYAFYVIDRYGLSPRSAQLYLFLFLLSGALGTFLGGPLADRIGKKNVLFYSMLLSLPFSLLLPYLPPTGALMIVPLLGFILLSSFSVSVVYAQDLFPGHVGVTSGLTIGLAFGLGALGAVALGVLVDWIGITQTIIAMSFLPLLGLTASKLPDDNILKKWA</sequence>
<feature type="transmembrane region" description="Helical" evidence="7">
    <location>
        <begin position="397"/>
        <end position="415"/>
    </location>
</feature>
<dbReference type="PANTHER" id="PTHR43129">
    <property type="entry name" value="FOSMIDOMYCIN RESISTANCE PROTEIN"/>
    <property type="match status" value="1"/>
</dbReference>
<feature type="transmembrane region" description="Helical" evidence="7">
    <location>
        <begin position="152"/>
        <end position="170"/>
    </location>
</feature>
<dbReference type="EMBL" id="PEBX01000001">
    <property type="protein sequence ID" value="PTQ57892.1"/>
    <property type="molecule type" value="Genomic_DNA"/>
</dbReference>
<feature type="transmembrane region" description="Helical" evidence="7">
    <location>
        <begin position="88"/>
        <end position="107"/>
    </location>
</feature>
<evidence type="ECO:0000256" key="2">
    <source>
        <dbReference type="ARBA" id="ARBA00022448"/>
    </source>
</evidence>
<feature type="transmembrane region" description="Helical" evidence="7">
    <location>
        <begin position="176"/>
        <end position="195"/>
    </location>
</feature>
<evidence type="ECO:0000256" key="1">
    <source>
        <dbReference type="ARBA" id="ARBA00004651"/>
    </source>
</evidence>
<feature type="domain" description="Major facilitator superfamily (MFS) profile" evidence="8">
    <location>
        <begin position="23"/>
        <end position="423"/>
    </location>
</feature>
<name>A0A2R6Y5E2_9BACL</name>
<gene>
    <name evidence="9" type="ORF">BSOLF_0403</name>
</gene>
<keyword evidence="4 7" id="KW-1133">Transmembrane helix</keyword>
<proteinExistence type="predicted"/>
<evidence type="ECO:0000313" key="9">
    <source>
        <dbReference type="EMBL" id="PTQ57892.1"/>
    </source>
</evidence>
<feature type="transmembrane region" description="Helical" evidence="7">
    <location>
        <begin position="244"/>
        <end position="263"/>
    </location>
</feature>
<dbReference type="Proteomes" id="UP000244338">
    <property type="component" value="Unassembled WGS sequence"/>
</dbReference>
<dbReference type="Gene3D" id="1.20.1250.20">
    <property type="entry name" value="MFS general substrate transporter like domains"/>
    <property type="match status" value="2"/>
</dbReference>